<organism evidence="4 5">
    <name type="scientific">Caligus rogercresseyi</name>
    <name type="common">Sea louse</name>
    <dbReference type="NCBI Taxonomy" id="217165"/>
    <lineage>
        <taxon>Eukaryota</taxon>
        <taxon>Metazoa</taxon>
        <taxon>Ecdysozoa</taxon>
        <taxon>Arthropoda</taxon>
        <taxon>Crustacea</taxon>
        <taxon>Multicrustacea</taxon>
        <taxon>Hexanauplia</taxon>
        <taxon>Copepoda</taxon>
        <taxon>Siphonostomatoida</taxon>
        <taxon>Caligidae</taxon>
        <taxon>Caligus</taxon>
    </lineage>
</organism>
<dbReference type="InterPro" id="IPR052227">
    <property type="entry name" value="Arf-Rho-GAP_ANK-PH_domain"/>
</dbReference>
<reference evidence="5" key="1">
    <citation type="submission" date="2021-01" db="EMBL/GenBank/DDBJ databases">
        <title>Caligus Genome Assembly.</title>
        <authorList>
            <person name="Gallardo-Escarate C."/>
        </authorList>
    </citation>
    <scope>NUCLEOTIDE SEQUENCE [LARGE SCALE GENOMIC DNA]</scope>
</reference>
<accession>A0A7T8GVS9</accession>
<dbReference type="InterPro" id="IPR000198">
    <property type="entry name" value="RhoGAP_dom"/>
</dbReference>
<dbReference type="PROSITE" id="PS50003">
    <property type="entry name" value="PH_DOMAIN"/>
    <property type="match status" value="1"/>
</dbReference>
<dbReference type="PANTHER" id="PTHR45899:SF2">
    <property type="entry name" value="RHO GTPASE ACTIVATING PROTEIN AT 15B, ISOFORM C"/>
    <property type="match status" value="1"/>
</dbReference>
<evidence type="ECO:0000259" key="2">
    <source>
        <dbReference type="PROSITE" id="PS50003"/>
    </source>
</evidence>
<dbReference type="EMBL" id="CP045902">
    <property type="protein sequence ID" value="QQP38476.1"/>
    <property type="molecule type" value="Genomic_DNA"/>
</dbReference>
<protein>
    <recommendedName>
        <fullName evidence="6">Rho-GAP domain-containing protein</fullName>
    </recommendedName>
</protein>
<evidence type="ECO:0000256" key="1">
    <source>
        <dbReference type="ARBA" id="ARBA00022468"/>
    </source>
</evidence>
<name>A0A7T8GVS9_CALRO</name>
<keyword evidence="5" id="KW-1185">Reference proteome</keyword>
<dbReference type="Gene3D" id="2.30.29.30">
    <property type="entry name" value="Pleckstrin-homology domain (PH domain)/Phosphotyrosine-binding domain (PTB)"/>
    <property type="match status" value="1"/>
</dbReference>
<feature type="non-terminal residue" evidence="4">
    <location>
        <position position="371"/>
    </location>
</feature>
<dbReference type="SMART" id="SM00233">
    <property type="entry name" value="PH"/>
    <property type="match status" value="2"/>
</dbReference>
<dbReference type="Pfam" id="PF00620">
    <property type="entry name" value="RhoGAP"/>
    <property type="match status" value="1"/>
</dbReference>
<keyword evidence="1" id="KW-0343">GTPase activation</keyword>
<proteinExistence type="predicted"/>
<dbReference type="SUPFAM" id="SSF50729">
    <property type="entry name" value="PH domain-like"/>
    <property type="match status" value="1"/>
</dbReference>
<evidence type="ECO:0000313" key="5">
    <source>
        <dbReference type="Proteomes" id="UP000595437"/>
    </source>
</evidence>
<evidence type="ECO:0000259" key="3">
    <source>
        <dbReference type="PROSITE" id="PS50238"/>
    </source>
</evidence>
<feature type="domain" description="Rho-GAP" evidence="3">
    <location>
        <begin position="276"/>
        <end position="371"/>
    </location>
</feature>
<dbReference type="InterPro" id="IPR008936">
    <property type="entry name" value="Rho_GTPase_activation_prot"/>
</dbReference>
<dbReference type="InterPro" id="IPR001849">
    <property type="entry name" value="PH_domain"/>
</dbReference>
<sequence length="371" mass="42408">AVFKNPLEAPSHPPPQRSFSAVNLTKMASHLRRKMSDRVFSRKSDSWRRSPLEPENAFLFSSKGGAKSHSGVLSLWSRSRKSYQPKWCVLGNGNFQYFNDEDSLVIPKESISLNALLCINKIKKLEGGEDNEDGFYCFDLSYAASASGKYALKTFGARTYHEREVWIEKIVQSLHYHLSTHSMSRPPIGFAGNWDSTWISLSNRSLSYFHEGFWEVMDLRKTKNISLKEGANHLKPPFSSYPVLVIDFVDRSLYVSVNSDIECNNWWLEVQSKAFANGNSLVDQQMTLEEIPVIVDKCTKHVFSHGCMSEGIYRQSGVKTKIDRLLNEFKRNAWAVQISKNDYSEHDVANTLKRFMRTLEEPLLTEGLRGD</sequence>
<dbReference type="GO" id="GO:0005547">
    <property type="term" value="F:phosphatidylinositol-3,4,5-trisphosphate binding"/>
    <property type="evidence" value="ECO:0007669"/>
    <property type="project" value="TreeGrafter"/>
</dbReference>
<dbReference type="Proteomes" id="UP000595437">
    <property type="component" value="Chromosome 13"/>
</dbReference>
<dbReference type="AlphaFoldDB" id="A0A7T8GVS9"/>
<dbReference type="GO" id="GO:0005096">
    <property type="term" value="F:GTPase activator activity"/>
    <property type="evidence" value="ECO:0007669"/>
    <property type="project" value="UniProtKB-KW"/>
</dbReference>
<dbReference type="PROSITE" id="PS50238">
    <property type="entry name" value="RHOGAP"/>
    <property type="match status" value="1"/>
</dbReference>
<dbReference type="InterPro" id="IPR011993">
    <property type="entry name" value="PH-like_dom_sf"/>
</dbReference>
<feature type="domain" description="PH" evidence="2">
    <location>
        <begin position="66"/>
        <end position="175"/>
    </location>
</feature>
<dbReference type="SUPFAM" id="SSF48350">
    <property type="entry name" value="GTPase activation domain, GAP"/>
    <property type="match status" value="1"/>
</dbReference>
<dbReference type="GO" id="GO:0007165">
    <property type="term" value="P:signal transduction"/>
    <property type="evidence" value="ECO:0007669"/>
    <property type="project" value="InterPro"/>
</dbReference>
<dbReference type="GO" id="GO:0005737">
    <property type="term" value="C:cytoplasm"/>
    <property type="evidence" value="ECO:0007669"/>
    <property type="project" value="TreeGrafter"/>
</dbReference>
<evidence type="ECO:0000313" key="4">
    <source>
        <dbReference type="EMBL" id="QQP38476.1"/>
    </source>
</evidence>
<dbReference type="OrthoDB" id="29546at2759"/>
<gene>
    <name evidence="4" type="ORF">FKW44_019054</name>
</gene>
<evidence type="ECO:0008006" key="6">
    <source>
        <dbReference type="Google" id="ProtNLM"/>
    </source>
</evidence>
<dbReference type="Pfam" id="PF00169">
    <property type="entry name" value="PH"/>
    <property type="match status" value="1"/>
</dbReference>
<dbReference type="Gene3D" id="1.10.555.10">
    <property type="entry name" value="Rho GTPase activation protein"/>
    <property type="match status" value="1"/>
</dbReference>
<dbReference type="PANTHER" id="PTHR45899">
    <property type="entry name" value="RHO GTPASE ACTIVATING PROTEIN AT 15B, ISOFORM C"/>
    <property type="match status" value="1"/>
</dbReference>